<dbReference type="InterPro" id="IPR000086">
    <property type="entry name" value="NUDIX_hydrolase_dom"/>
</dbReference>
<dbReference type="PANTHER" id="PTHR43736:SF1">
    <property type="entry name" value="DIHYDRONEOPTERIN TRIPHOSPHATE DIPHOSPHATASE"/>
    <property type="match status" value="1"/>
</dbReference>
<evidence type="ECO:0000256" key="1">
    <source>
        <dbReference type="ARBA" id="ARBA00005582"/>
    </source>
</evidence>
<evidence type="ECO:0000256" key="3">
    <source>
        <dbReference type="RuleBase" id="RU003476"/>
    </source>
</evidence>
<name>A0ABX0A5K7_9BACI</name>
<dbReference type="CDD" id="cd04665">
    <property type="entry name" value="NUDIX_RppH"/>
    <property type="match status" value="1"/>
</dbReference>
<feature type="domain" description="Nudix hydrolase" evidence="4">
    <location>
        <begin position="21"/>
        <end position="145"/>
    </location>
</feature>
<comment type="similarity">
    <text evidence="1 3">Belongs to the Nudix hydrolase family.</text>
</comment>
<dbReference type="InterPro" id="IPR020084">
    <property type="entry name" value="NUDIX_hydrolase_CS"/>
</dbReference>
<dbReference type="PROSITE" id="PS00893">
    <property type="entry name" value="NUDIX_BOX"/>
    <property type="match status" value="1"/>
</dbReference>
<gene>
    <name evidence="5" type="primary">ytkD</name>
    <name evidence="5" type="ORF">GW534_08620</name>
</gene>
<keyword evidence="6" id="KW-1185">Reference proteome</keyword>
<dbReference type="Pfam" id="PF00293">
    <property type="entry name" value="NUDIX"/>
    <property type="match status" value="1"/>
</dbReference>
<dbReference type="InterPro" id="IPR014078">
    <property type="entry name" value="Nudix_YtkD"/>
</dbReference>
<organism evidence="5 6">
    <name type="scientific">Pallidibacillus pasinlerensis</name>
    <dbReference type="NCBI Taxonomy" id="2703818"/>
    <lineage>
        <taxon>Bacteria</taxon>
        <taxon>Bacillati</taxon>
        <taxon>Bacillota</taxon>
        <taxon>Bacilli</taxon>
        <taxon>Bacillales</taxon>
        <taxon>Bacillaceae</taxon>
        <taxon>Pallidibacillus</taxon>
    </lineage>
</organism>
<dbReference type="SUPFAM" id="SSF55811">
    <property type="entry name" value="Nudix"/>
    <property type="match status" value="1"/>
</dbReference>
<evidence type="ECO:0000313" key="6">
    <source>
        <dbReference type="Proteomes" id="UP000743899"/>
    </source>
</evidence>
<proteinExistence type="inferred from homology"/>
<dbReference type="Gene3D" id="3.90.79.10">
    <property type="entry name" value="Nucleoside Triphosphate Pyrophosphohydrolase"/>
    <property type="match status" value="1"/>
</dbReference>
<protein>
    <submittedName>
        <fullName evidence="5">Nucleoside triphosphatase YtkD</fullName>
    </submittedName>
</protein>
<comment type="caution">
    <text evidence="5">The sequence shown here is derived from an EMBL/GenBank/DDBJ whole genome shotgun (WGS) entry which is preliminary data.</text>
</comment>
<dbReference type="PRINTS" id="PR00502">
    <property type="entry name" value="NUDIXFAMILY"/>
</dbReference>
<dbReference type="PROSITE" id="PS51462">
    <property type="entry name" value="NUDIX"/>
    <property type="match status" value="1"/>
</dbReference>
<dbReference type="NCBIfam" id="TIGR02705">
    <property type="entry name" value="nudix_YtkD"/>
    <property type="match status" value="1"/>
</dbReference>
<evidence type="ECO:0000256" key="2">
    <source>
        <dbReference type="ARBA" id="ARBA00022801"/>
    </source>
</evidence>
<dbReference type="EMBL" id="JAACYS010000034">
    <property type="protein sequence ID" value="NCU17796.1"/>
    <property type="molecule type" value="Genomic_DNA"/>
</dbReference>
<sequence>MYEFYDKNGNMVKFTYENEMWNDKIKHVLVITKYKNSWLFTKHKKRGLEFPGGKVEADETLEEAAMREVYEETGGFVKKLYPIGQYEVSGKDEDFYKKVYFAEIEKIKKKGTYLETGGPVLIDIEKTTNFSGKEFSFIMQDQVVPLCIQRIREKFLSK</sequence>
<dbReference type="InterPro" id="IPR015797">
    <property type="entry name" value="NUDIX_hydrolase-like_dom_sf"/>
</dbReference>
<keyword evidence="2 3" id="KW-0378">Hydrolase</keyword>
<dbReference type="InterPro" id="IPR020476">
    <property type="entry name" value="Nudix_hydrolase"/>
</dbReference>
<dbReference type="PANTHER" id="PTHR43736">
    <property type="entry name" value="ADP-RIBOSE PYROPHOSPHATASE"/>
    <property type="match status" value="1"/>
</dbReference>
<dbReference type="Proteomes" id="UP000743899">
    <property type="component" value="Unassembled WGS sequence"/>
</dbReference>
<evidence type="ECO:0000313" key="5">
    <source>
        <dbReference type="EMBL" id="NCU17796.1"/>
    </source>
</evidence>
<reference evidence="5 6" key="1">
    <citation type="submission" date="2020-01" db="EMBL/GenBank/DDBJ databases">
        <title>A novel Bacillus sp. from Pasinler.</title>
        <authorList>
            <person name="Adiguzel A."/>
            <person name="Ay H."/>
            <person name="Baltaci M.O."/>
        </authorList>
    </citation>
    <scope>NUCLEOTIDE SEQUENCE [LARGE SCALE GENOMIC DNA]</scope>
    <source>
        <strain evidence="5 6">P1</strain>
    </source>
</reference>
<evidence type="ECO:0000259" key="4">
    <source>
        <dbReference type="PROSITE" id="PS51462"/>
    </source>
</evidence>
<accession>A0ABX0A5K7</accession>
<dbReference type="RefSeq" id="WP_161920627.1">
    <property type="nucleotide sequence ID" value="NZ_JAACYS010000034.1"/>
</dbReference>